<proteinExistence type="predicted"/>
<reference evidence="2 3" key="1">
    <citation type="journal article" date="2019" name="Appl. Environ. Microbiol.">
        <title>Environmental Evidence and Genomic Insight of Iron-oxidizing Bacteria Preference Towards More Corrosion Resistant Stainless Steel at Higher Salinities.</title>
        <authorList>
            <person name="Garrison C.E."/>
            <person name="Price K.A."/>
            <person name="Field E.K."/>
        </authorList>
    </citation>
    <scope>NUCLEOTIDE SEQUENCE [LARGE SCALE GENOMIC DNA]</scope>
    <source>
        <strain evidence="2 3">P3</strain>
    </source>
</reference>
<protein>
    <submittedName>
        <fullName evidence="2">Manganese-binding protein</fullName>
    </submittedName>
</protein>
<evidence type="ECO:0000256" key="1">
    <source>
        <dbReference type="SAM" id="SignalP"/>
    </source>
</evidence>
<dbReference type="Gene3D" id="3.40.50.1980">
    <property type="entry name" value="Nitrogenase molybdenum iron protein domain"/>
    <property type="match status" value="3"/>
</dbReference>
<evidence type="ECO:0000313" key="3">
    <source>
        <dbReference type="Proteomes" id="UP000306585"/>
    </source>
</evidence>
<organism evidence="2 3">
    <name type="scientific">Mariprofundus erugo</name>
    <dbReference type="NCBI Taxonomy" id="2528639"/>
    <lineage>
        <taxon>Bacteria</taxon>
        <taxon>Pseudomonadati</taxon>
        <taxon>Pseudomonadota</taxon>
        <taxon>Candidatius Mariprofundia</taxon>
        <taxon>Mariprofundales</taxon>
        <taxon>Mariprofundaceae</taxon>
        <taxon>Mariprofundus</taxon>
    </lineage>
</organism>
<evidence type="ECO:0000313" key="2">
    <source>
        <dbReference type="EMBL" id="TLS68693.1"/>
    </source>
</evidence>
<feature type="signal peptide" evidence="1">
    <location>
        <begin position="1"/>
        <end position="25"/>
    </location>
</feature>
<dbReference type="Proteomes" id="UP000306585">
    <property type="component" value="Unassembled WGS sequence"/>
</dbReference>
<dbReference type="RefSeq" id="WP_138238312.1">
    <property type="nucleotide sequence ID" value="NZ_VBRY01000002.1"/>
</dbReference>
<sequence>MRACFSLLRLLLLGALFSGALPAVASATTVAVTLPPLAGLVSMLDERAELFCLLPAGADPHHFQMQPRMVERLRKSDLFIRASRDDGGWPLLAAQSGVLDLWPQRDHGWVSPAEVRRVLPEIAQALISREPASEARIRSNLAQALAQVTQIEQLWRQQLQSARQTGVMMQHPAWGHLLDEMGVPVLAVLESGHHGHEYGPHMLEDALTKMHQHPGVWLLGDRGHDSKALDWLAAHAETPAHRVTLDVLGQCGVSWPALMQENIDRLHGQ</sequence>
<dbReference type="GO" id="GO:0030001">
    <property type="term" value="P:metal ion transport"/>
    <property type="evidence" value="ECO:0007669"/>
    <property type="project" value="InterPro"/>
</dbReference>
<gene>
    <name evidence="2" type="ORF">FEF65_03070</name>
</gene>
<dbReference type="PANTHER" id="PTHR42953">
    <property type="entry name" value="HIGH-AFFINITY ZINC UPTAKE SYSTEM PROTEIN ZNUA-RELATED"/>
    <property type="match status" value="1"/>
</dbReference>
<dbReference type="GO" id="GO:0046872">
    <property type="term" value="F:metal ion binding"/>
    <property type="evidence" value="ECO:0007669"/>
    <property type="project" value="InterPro"/>
</dbReference>
<feature type="chain" id="PRO_5024295904" evidence="1">
    <location>
        <begin position="26"/>
        <end position="269"/>
    </location>
</feature>
<dbReference type="InterPro" id="IPR006127">
    <property type="entry name" value="ZnuA-like"/>
</dbReference>
<name>A0A5R9GWY6_9PROT</name>
<dbReference type="AlphaFoldDB" id="A0A5R9GWY6"/>
<accession>A0A5R9GWY6</accession>
<keyword evidence="3" id="KW-1185">Reference proteome</keyword>
<comment type="caution">
    <text evidence="2">The sequence shown here is derived from an EMBL/GenBank/DDBJ whole genome shotgun (WGS) entry which is preliminary data.</text>
</comment>
<dbReference type="SUPFAM" id="SSF53807">
    <property type="entry name" value="Helical backbone' metal receptor"/>
    <property type="match status" value="1"/>
</dbReference>
<dbReference type="InterPro" id="IPR050492">
    <property type="entry name" value="Bact_metal-bind_prot9"/>
</dbReference>
<keyword evidence="1" id="KW-0732">Signal</keyword>
<dbReference type="Pfam" id="PF01297">
    <property type="entry name" value="ZnuA"/>
    <property type="match status" value="1"/>
</dbReference>
<dbReference type="EMBL" id="VBRY01000002">
    <property type="protein sequence ID" value="TLS68693.1"/>
    <property type="molecule type" value="Genomic_DNA"/>
</dbReference>